<dbReference type="InterPro" id="IPR004378">
    <property type="entry name" value="F420H2_quin_Rdtase"/>
</dbReference>
<evidence type="ECO:0000313" key="2">
    <source>
        <dbReference type="EMBL" id="GMA90910.1"/>
    </source>
</evidence>
<keyword evidence="1" id="KW-0472">Membrane</keyword>
<feature type="transmembrane region" description="Helical" evidence="1">
    <location>
        <begin position="6"/>
        <end position="30"/>
    </location>
</feature>
<keyword evidence="3" id="KW-1185">Reference proteome</keyword>
<dbReference type="Pfam" id="PF04075">
    <property type="entry name" value="F420H2_quin_red"/>
    <property type="match status" value="1"/>
</dbReference>
<sequence length="162" mass="17655">MSPGWVAALVVLAALVAIVGAFIALLFIGLRARVPWANHLIRRINRDGLNRIQLRRAGRAGAACALLHHRGRVTGTARVTPIGAVPVDGGFEVSLVYGRDVDWVKNLQAAGSAELHHDGHRYLVDQPTFIPATESRFAATEASTIRTFRIQEVLRVRARPAQ</sequence>
<dbReference type="Gene3D" id="2.30.110.10">
    <property type="entry name" value="Electron Transport, Fmn-binding Protein, Chain A"/>
    <property type="match status" value="1"/>
</dbReference>
<keyword evidence="1" id="KW-0812">Transmembrane</keyword>
<organism evidence="2 3">
    <name type="scientific">Homoserinibacter gongjuensis</name>
    <dbReference type="NCBI Taxonomy" id="1162968"/>
    <lineage>
        <taxon>Bacteria</taxon>
        <taxon>Bacillati</taxon>
        <taxon>Actinomycetota</taxon>
        <taxon>Actinomycetes</taxon>
        <taxon>Micrococcales</taxon>
        <taxon>Microbacteriaceae</taxon>
        <taxon>Homoserinibacter</taxon>
    </lineage>
</organism>
<gene>
    <name evidence="2" type="ORF">GCM10025869_14390</name>
</gene>
<evidence type="ECO:0000313" key="3">
    <source>
        <dbReference type="Proteomes" id="UP001157069"/>
    </source>
</evidence>
<reference evidence="3" key="1">
    <citation type="journal article" date="2019" name="Int. J. Syst. Evol. Microbiol.">
        <title>The Global Catalogue of Microorganisms (GCM) 10K type strain sequencing project: providing services to taxonomists for standard genome sequencing and annotation.</title>
        <authorList>
            <consortium name="The Broad Institute Genomics Platform"/>
            <consortium name="The Broad Institute Genome Sequencing Center for Infectious Disease"/>
            <person name="Wu L."/>
            <person name="Ma J."/>
        </authorList>
    </citation>
    <scope>NUCLEOTIDE SEQUENCE [LARGE SCALE GENOMIC DNA]</scope>
    <source>
        <strain evidence="3">NBRC 108755</strain>
    </source>
</reference>
<protein>
    <recommendedName>
        <fullName evidence="4">Nitroreductase family deazaflavin-dependent oxidoreductase</fullName>
    </recommendedName>
</protein>
<proteinExistence type="predicted"/>
<evidence type="ECO:0000256" key="1">
    <source>
        <dbReference type="SAM" id="Phobius"/>
    </source>
</evidence>
<name>A0ABQ6JVX6_9MICO</name>
<accession>A0ABQ6JVX6</accession>
<dbReference type="RefSeq" id="WP_284298938.1">
    <property type="nucleotide sequence ID" value="NZ_BSVA01000001.1"/>
</dbReference>
<evidence type="ECO:0008006" key="4">
    <source>
        <dbReference type="Google" id="ProtNLM"/>
    </source>
</evidence>
<comment type="caution">
    <text evidence="2">The sequence shown here is derived from an EMBL/GenBank/DDBJ whole genome shotgun (WGS) entry which is preliminary data.</text>
</comment>
<dbReference type="EMBL" id="BSVA01000001">
    <property type="protein sequence ID" value="GMA90910.1"/>
    <property type="molecule type" value="Genomic_DNA"/>
</dbReference>
<dbReference type="Proteomes" id="UP001157069">
    <property type="component" value="Unassembled WGS sequence"/>
</dbReference>
<keyword evidence="1" id="KW-1133">Transmembrane helix</keyword>
<dbReference type="InterPro" id="IPR012349">
    <property type="entry name" value="Split_barrel_FMN-bd"/>
</dbReference>